<keyword evidence="1" id="KW-0812">Transmembrane</keyword>
<dbReference type="InterPro" id="IPR052155">
    <property type="entry name" value="Biofilm_reg_signaling"/>
</dbReference>
<dbReference type="Gene3D" id="3.30.70.270">
    <property type="match status" value="1"/>
</dbReference>
<proteinExistence type="predicted"/>
<dbReference type="NCBIfam" id="TIGR00254">
    <property type="entry name" value="GGDEF"/>
    <property type="match status" value="1"/>
</dbReference>
<dbReference type="Gene3D" id="3.30.450.20">
    <property type="entry name" value="PAS domain"/>
    <property type="match status" value="2"/>
</dbReference>
<comment type="caution">
    <text evidence="5">The sequence shown here is derived from an EMBL/GenBank/DDBJ whole genome shotgun (WGS) entry which is preliminary data.</text>
</comment>
<dbReference type="InterPro" id="IPR000014">
    <property type="entry name" value="PAS"/>
</dbReference>
<dbReference type="NCBIfam" id="TIGR00229">
    <property type="entry name" value="sensory_box"/>
    <property type="match status" value="1"/>
</dbReference>
<keyword evidence="1" id="KW-1133">Transmembrane helix</keyword>
<gene>
    <name evidence="5" type="ORF">GCM10022228_04650</name>
</gene>
<dbReference type="InterPro" id="IPR035965">
    <property type="entry name" value="PAS-like_dom_sf"/>
</dbReference>
<feature type="domain" description="PAS" evidence="2">
    <location>
        <begin position="359"/>
        <end position="428"/>
    </location>
</feature>
<dbReference type="InterPro" id="IPR000700">
    <property type="entry name" value="PAS-assoc_C"/>
</dbReference>
<dbReference type="SMART" id="SM00267">
    <property type="entry name" value="GGDEF"/>
    <property type="match status" value="1"/>
</dbReference>
<dbReference type="CDD" id="cd00130">
    <property type="entry name" value="PAS"/>
    <property type="match status" value="1"/>
</dbReference>
<reference evidence="6" key="1">
    <citation type="journal article" date="2019" name="Int. J. Syst. Evol. Microbiol.">
        <title>The Global Catalogue of Microorganisms (GCM) 10K type strain sequencing project: providing services to taxonomists for standard genome sequencing and annotation.</title>
        <authorList>
            <consortium name="The Broad Institute Genomics Platform"/>
            <consortium name="The Broad Institute Genome Sequencing Center for Infectious Disease"/>
            <person name="Wu L."/>
            <person name="Ma J."/>
        </authorList>
    </citation>
    <scope>NUCLEOTIDE SEQUENCE [LARGE SCALE GENOMIC DNA]</scope>
    <source>
        <strain evidence="6">JCM 16914</strain>
    </source>
</reference>
<feature type="domain" description="GGDEF" evidence="4">
    <location>
        <begin position="516"/>
        <end position="649"/>
    </location>
</feature>
<evidence type="ECO:0000313" key="6">
    <source>
        <dbReference type="Proteomes" id="UP001500133"/>
    </source>
</evidence>
<protein>
    <recommendedName>
        <fullName evidence="7">Diguanylate cyclase</fullName>
    </recommendedName>
</protein>
<dbReference type="PROSITE" id="PS50113">
    <property type="entry name" value="PAC"/>
    <property type="match status" value="1"/>
</dbReference>
<evidence type="ECO:0000259" key="3">
    <source>
        <dbReference type="PROSITE" id="PS50113"/>
    </source>
</evidence>
<dbReference type="PROSITE" id="PS50112">
    <property type="entry name" value="PAS"/>
    <property type="match status" value="1"/>
</dbReference>
<evidence type="ECO:0000259" key="2">
    <source>
        <dbReference type="PROSITE" id="PS50112"/>
    </source>
</evidence>
<name>A0ABP7LAZ7_9GAMM</name>
<evidence type="ECO:0000259" key="4">
    <source>
        <dbReference type="PROSITE" id="PS50887"/>
    </source>
</evidence>
<organism evidence="5 6">
    <name type="scientific">Halomonas cibimaris</name>
    <dbReference type="NCBI Taxonomy" id="657012"/>
    <lineage>
        <taxon>Bacteria</taxon>
        <taxon>Pseudomonadati</taxon>
        <taxon>Pseudomonadota</taxon>
        <taxon>Gammaproteobacteria</taxon>
        <taxon>Oceanospirillales</taxon>
        <taxon>Halomonadaceae</taxon>
        <taxon>Halomonas</taxon>
    </lineage>
</organism>
<keyword evidence="1" id="KW-0472">Membrane</keyword>
<dbReference type="InterPro" id="IPR043128">
    <property type="entry name" value="Rev_trsase/Diguanyl_cyclase"/>
</dbReference>
<dbReference type="Proteomes" id="UP001500133">
    <property type="component" value="Unassembled WGS sequence"/>
</dbReference>
<feature type="domain" description="PAC" evidence="3">
    <location>
        <begin position="431"/>
        <end position="484"/>
    </location>
</feature>
<dbReference type="PROSITE" id="PS50887">
    <property type="entry name" value="GGDEF"/>
    <property type="match status" value="1"/>
</dbReference>
<dbReference type="InterPro" id="IPR029787">
    <property type="entry name" value="Nucleotide_cyclase"/>
</dbReference>
<dbReference type="PANTHER" id="PTHR44757:SF2">
    <property type="entry name" value="BIOFILM ARCHITECTURE MAINTENANCE PROTEIN MBAA"/>
    <property type="match status" value="1"/>
</dbReference>
<accession>A0ABP7LAZ7</accession>
<dbReference type="Pfam" id="PF13426">
    <property type="entry name" value="PAS_9"/>
    <property type="match status" value="1"/>
</dbReference>
<dbReference type="EMBL" id="BAAAZT010000019">
    <property type="protein sequence ID" value="GAA3896930.1"/>
    <property type="molecule type" value="Genomic_DNA"/>
</dbReference>
<dbReference type="InterPro" id="IPR000160">
    <property type="entry name" value="GGDEF_dom"/>
</dbReference>
<dbReference type="CDD" id="cd18773">
    <property type="entry name" value="PDC1_HK_sensor"/>
    <property type="match status" value="1"/>
</dbReference>
<dbReference type="CDD" id="cd01949">
    <property type="entry name" value="GGDEF"/>
    <property type="match status" value="1"/>
</dbReference>
<evidence type="ECO:0000256" key="1">
    <source>
        <dbReference type="SAM" id="Phobius"/>
    </source>
</evidence>
<dbReference type="InterPro" id="IPR001610">
    <property type="entry name" value="PAC"/>
</dbReference>
<sequence length="659" mass="73804">MHSLRGRLVVGLAFTWLAIVALVLAMTWYLGKSMVNDTSLSYLRYETAMLADELSHEIRSRTRTLSHVADITQAVHDPEALQRRLRHNDALLEWFERLVITDAQGDIAASWPKIDRKSMASVENREFFRMIQGTGYPHVSEPFVGRASRVPMVLIGVPRRDANGDFAGMIGGAMSLQSGGLFARLASKQAGDGSYVTIFTASGKVLYHPDRDELMTDIRSLTHNANLESALIGWEGTAVGELLDGQKGLQSYKQVWPANWIVGQFTTQEQAQAPLAEFIKRLWWIWALMVLWMLPLLWWVLGSMLQTLRHLEIQIGEVGRERRAQIDLTSDVDEFQSIASTFNHVEAQRKTLLNSLQEREAFLNAMLDATPQGMFVANFDGEITYMNPTLLDILGVSTTITTTCWLGYVHPDDHDGTADMWRHSLASHSEFVRQLRFIRPDGNTLWLEVHARVVMLSRGGQSLGLVGTMKDITQRREQEALARWEAEHDPLTGLLNRRGFERRLDEAFAEYKKTSTPSALLLFDLDHFKPINDEGGHALGDEMLRRIAQIVAWEVRRSDHVARQGGDEFAVLLPSCTLPQARNIADSLRIAVSNIAVTHQGKEYCVTLSIGVTSFIDSDQDVAAALSRADAASYEAKLNGRNALVVNVPDDDDVPALFD</sequence>
<dbReference type="SUPFAM" id="SSF55785">
    <property type="entry name" value="PYP-like sensor domain (PAS domain)"/>
    <property type="match status" value="1"/>
</dbReference>
<dbReference type="CDD" id="cd18774">
    <property type="entry name" value="PDC2_HK_sensor"/>
    <property type="match status" value="1"/>
</dbReference>
<dbReference type="Pfam" id="PF00990">
    <property type="entry name" value="GGDEF"/>
    <property type="match status" value="1"/>
</dbReference>
<dbReference type="SMART" id="SM00091">
    <property type="entry name" value="PAS"/>
    <property type="match status" value="1"/>
</dbReference>
<feature type="transmembrane region" description="Helical" evidence="1">
    <location>
        <begin position="282"/>
        <end position="301"/>
    </location>
</feature>
<evidence type="ECO:0008006" key="7">
    <source>
        <dbReference type="Google" id="ProtNLM"/>
    </source>
</evidence>
<dbReference type="SUPFAM" id="SSF55073">
    <property type="entry name" value="Nucleotide cyclase"/>
    <property type="match status" value="1"/>
</dbReference>
<evidence type="ECO:0000313" key="5">
    <source>
        <dbReference type="EMBL" id="GAA3896930.1"/>
    </source>
</evidence>
<keyword evidence="6" id="KW-1185">Reference proteome</keyword>
<dbReference type="PANTHER" id="PTHR44757">
    <property type="entry name" value="DIGUANYLATE CYCLASE DGCP"/>
    <property type="match status" value="1"/>
</dbReference>
<dbReference type="SMART" id="SM00086">
    <property type="entry name" value="PAC"/>
    <property type="match status" value="1"/>
</dbReference>